<dbReference type="RefSeq" id="WP_019246499.1">
    <property type="nucleotide sequence ID" value="NZ_CAPH01000017.1"/>
</dbReference>
<comment type="subcellular location">
    <subcellularLocation>
        <location evidence="1">Cell outer membrane</location>
    </subcellularLocation>
</comment>
<dbReference type="SUPFAM" id="SSF56935">
    <property type="entry name" value="Porins"/>
    <property type="match status" value="1"/>
</dbReference>
<gene>
    <name evidence="5" type="ORF">NQ491_04995</name>
</gene>
<keyword evidence="6" id="KW-1185">Reference proteome</keyword>
<name>A0ABY5V1M8_9BACT</name>
<reference evidence="5" key="1">
    <citation type="journal article" date="2022" name="Cell">
        <title>Design, construction, and in vivo augmentation of a complex gut microbiome.</title>
        <authorList>
            <person name="Cheng A.G."/>
            <person name="Ho P.Y."/>
            <person name="Aranda-Diaz A."/>
            <person name="Jain S."/>
            <person name="Yu F.B."/>
            <person name="Meng X."/>
            <person name="Wang M."/>
            <person name="Iakiviak M."/>
            <person name="Nagashima K."/>
            <person name="Zhao A."/>
            <person name="Murugkar P."/>
            <person name="Patil A."/>
            <person name="Atabakhsh K."/>
            <person name="Weakley A."/>
            <person name="Yan J."/>
            <person name="Brumbaugh A.R."/>
            <person name="Higginbottom S."/>
            <person name="Dimas A."/>
            <person name="Shiver A.L."/>
            <person name="Deutschbauer A."/>
            <person name="Neff N."/>
            <person name="Sonnenburg J.L."/>
            <person name="Huang K.C."/>
            <person name="Fischbach M.A."/>
        </authorList>
    </citation>
    <scope>NUCLEOTIDE SEQUENCE</scope>
    <source>
        <strain evidence="5">AP11</strain>
    </source>
</reference>
<keyword evidence="3" id="KW-0998">Cell outer membrane</keyword>
<evidence type="ECO:0008006" key="7">
    <source>
        <dbReference type="Google" id="ProtNLM"/>
    </source>
</evidence>
<proteinExistence type="predicted"/>
<feature type="chain" id="PRO_5047429930" description="TonB-dependent receptor" evidence="4">
    <location>
        <begin position="22"/>
        <end position="595"/>
    </location>
</feature>
<accession>A0ABY5V1M8</accession>
<evidence type="ECO:0000256" key="4">
    <source>
        <dbReference type="SAM" id="SignalP"/>
    </source>
</evidence>
<dbReference type="GeneID" id="82891067"/>
<evidence type="ECO:0000313" key="5">
    <source>
        <dbReference type="EMBL" id="UWN58131.1"/>
    </source>
</evidence>
<evidence type="ECO:0000313" key="6">
    <source>
        <dbReference type="Proteomes" id="UP001059295"/>
    </source>
</evidence>
<dbReference type="Gene3D" id="2.40.170.20">
    <property type="entry name" value="TonB-dependent receptor, beta-barrel domain"/>
    <property type="match status" value="1"/>
</dbReference>
<sequence length="595" mass="66884">MKTNKAILCAAVALAFLPARAQKPEGDLNREMEVTREYEPSVDAASKLGVKPNMVDTVALRPEVDFSVTPRPVTQGFGVTPIKPVQVNLDDYRTFGPLYVKAGVGAPLQSVLDAYFSSTQKRDGKWGVYVNHYGSWSDIKNVNGIKTPASQTFNSVGAYGEHRFGRFGISGEIGYDYDKISRYGYDTTFLVEDPDYDPELWPLDRSASGLRQNFSTVRGRLVLGHAFEDLSYFNIRFGAEGAYFQDRFDKKEGDVKAFLDLGKRFGGRHEVTLHVGYDYYKGAGSLKAQYFEEVPETVPMYEDRILTIAPLYRLRSGRAEIALGVTYVLDNDGFRNESALFPQVEFLWNPAGGGFVPYLRVDGRYRNNGYRATVANNPYVFQGRYGKNTAEYNGRLGIRGGVASSFAYHVWGGYSRYRNMNFYANRCEGLGALHAAGNTFDVLHADVSMWTLGGEIEARFSSSFGALLSVQYRWYDTKDRFRDSPDSPGLAYYLGLPDLTAGLTLEYRYRDKFLLKAGADVLGPRDFTDWVNGSQPFVRQHVDMQVDVHLEAEYNLSKAIGIFVEGRNLANQKMFYYNMYPALGVHALFGVKLQF</sequence>
<feature type="signal peptide" evidence="4">
    <location>
        <begin position="1"/>
        <end position="21"/>
    </location>
</feature>
<evidence type="ECO:0000256" key="2">
    <source>
        <dbReference type="ARBA" id="ARBA00023136"/>
    </source>
</evidence>
<evidence type="ECO:0000256" key="1">
    <source>
        <dbReference type="ARBA" id="ARBA00004442"/>
    </source>
</evidence>
<keyword evidence="4" id="KW-0732">Signal</keyword>
<dbReference type="InterPro" id="IPR036942">
    <property type="entry name" value="Beta-barrel_TonB_sf"/>
</dbReference>
<evidence type="ECO:0000256" key="3">
    <source>
        <dbReference type="ARBA" id="ARBA00023237"/>
    </source>
</evidence>
<dbReference type="EMBL" id="CP102294">
    <property type="protein sequence ID" value="UWN58131.1"/>
    <property type="molecule type" value="Genomic_DNA"/>
</dbReference>
<dbReference type="Proteomes" id="UP001059295">
    <property type="component" value="Chromosome"/>
</dbReference>
<keyword evidence="2" id="KW-0472">Membrane</keyword>
<protein>
    <recommendedName>
        <fullName evidence="7">TonB-dependent receptor</fullName>
    </recommendedName>
</protein>
<organism evidence="5 6">
    <name type="scientific">Alistipes ihumii AP11</name>
    <dbReference type="NCBI Taxonomy" id="1211813"/>
    <lineage>
        <taxon>Bacteria</taxon>
        <taxon>Pseudomonadati</taxon>
        <taxon>Bacteroidota</taxon>
        <taxon>Bacteroidia</taxon>
        <taxon>Bacteroidales</taxon>
        <taxon>Rikenellaceae</taxon>
        <taxon>Alistipes</taxon>
    </lineage>
</organism>